<evidence type="ECO:0000313" key="3">
    <source>
        <dbReference type="Proteomes" id="UP000192707"/>
    </source>
</evidence>
<feature type="region of interest" description="Disordered" evidence="1">
    <location>
        <begin position="102"/>
        <end position="121"/>
    </location>
</feature>
<dbReference type="AlphaFoldDB" id="A0A1W9ZLD3"/>
<organism evidence="2 3">
    <name type="scientific">Mycobacterium arosiense ATCC BAA-1401 = DSM 45069</name>
    <dbReference type="NCBI Taxonomy" id="1265311"/>
    <lineage>
        <taxon>Bacteria</taxon>
        <taxon>Bacillati</taxon>
        <taxon>Actinomycetota</taxon>
        <taxon>Actinomycetes</taxon>
        <taxon>Mycobacteriales</taxon>
        <taxon>Mycobacteriaceae</taxon>
        <taxon>Mycobacterium</taxon>
        <taxon>Mycobacterium avium complex (MAC)</taxon>
    </lineage>
</organism>
<sequence>MPAARYWALNCALQADAGMDLSLSCQPEAFSLAAKGWATLLHPPQVGSSVMTLIGAESLALARPGRGGEECLTTTMVTMTETAIATANAAAPTSIHSCLPLFGRRPAGEDHGSGEASGDPQ</sequence>
<name>A0A1W9ZLD3_MYCAI</name>
<evidence type="ECO:0000313" key="2">
    <source>
        <dbReference type="EMBL" id="ORA18324.1"/>
    </source>
</evidence>
<comment type="caution">
    <text evidence="2">The sequence shown here is derived from an EMBL/GenBank/DDBJ whole genome shotgun (WGS) entry which is preliminary data.</text>
</comment>
<proteinExistence type="predicted"/>
<accession>A0A1W9ZLD3</accession>
<dbReference type="Proteomes" id="UP000192707">
    <property type="component" value="Unassembled WGS sequence"/>
</dbReference>
<protein>
    <submittedName>
        <fullName evidence="2">Uncharacterized protein</fullName>
    </submittedName>
</protein>
<reference evidence="2 3" key="1">
    <citation type="submission" date="2016-12" db="EMBL/GenBank/DDBJ databases">
        <title>The new phylogeny of genus Mycobacterium.</title>
        <authorList>
            <person name="Tortoli E."/>
            <person name="Trovato A."/>
            <person name="Cirillo D.M."/>
        </authorList>
    </citation>
    <scope>NUCLEOTIDE SEQUENCE [LARGE SCALE GENOMIC DNA]</scope>
    <source>
        <strain evidence="2 3">DSM 45069</strain>
    </source>
</reference>
<keyword evidence="3" id="KW-1185">Reference proteome</keyword>
<evidence type="ECO:0000256" key="1">
    <source>
        <dbReference type="SAM" id="MobiDB-lite"/>
    </source>
</evidence>
<gene>
    <name evidence="2" type="ORF">BST14_07235</name>
</gene>
<dbReference type="EMBL" id="MVHG01000011">
    <property type="protein sequence ID" value="ORA18324.1"/>
    <property type="molecule type" value="Genomic_DNA"/>
</dbReference>